<evidence type="ECO:0000259" key="4">
    <source>
        <dbReference type="PROSITE" id="PS50102"/>
    </source>
</evidence>
<dbReference type="Pfam" id="PF18360">
    <property type="entry name" value="hnRNP_Q_AcD"/>
    <property type="match status" value="1"/>
</dbReference>
<dbReference type="InterPro" id="IPR012677">
    <property type="entry name" value="Nucleotide-bd_a/b_plait_sf"/>
</dbReference>
<feature type="compositionally biased region" description="Basic and acidic residues" evidence="3">
    <location>
        <begin position="114"/>
        <end position="129"/>
    </location>
</feature>
<feature type="region of interest" description="Disordered" evidence="3">
    <location>
        <begin position="94"/>
        <end position="134"/>
    </location>
</feature>
<dbReference type="EMBL" id="BJWL01000027">
    <property type="protein sequence ID" value="GFZ19251.1"/>
    <property type="molecule type" value="Genomic_DNA"/>
</dbReference>
<proteinExistence type="predicted"/>
<name>A0A7J0H8F2_9ERIC</name>
<dbReference type="InterPro" id="IPR041337">
    <property type="entry name" value="hnRNP_Q_AcD"/>
</dbReference>
<evidence type="ECO:0000313" key="5">
    <source>
        <dbReference type="EMBL" id="GFZ19251.1"/>
    </source>
</evidence>
<feature type="domain" description="RRM" evidence="4">
    <location>
        <begin position="35"/>
        <end position="115"/>
    </location>
</feature>
<reference evidence="5 6" key="1">
    <citation type="submission" date="2019-07" db="EMBL/GenBank/DDBJ databases">
        <title>De Novo Assembly of kiwifruit Actinidia rufa.</title>
        <authorList>
            <person name="Sugita-Konishi S."/>
            <person name="Sato K."/>
            <person name="Mori E."/>
            <person name="Abe Y."/>
            <person name="Kisaki G."/>
            <person name="Hamano K."/>
            <person name="Suezawa K."/>
            <person name="Otani M."/>
            <person name="Fukuda T."/>
            <person name="Manabe T."/>
            <person name="Gomi K."/>
            <person name="Tabuchi M."/>
            <person name="Akimitsu K."/>
            <person name="Kataoka I."/>
        </authorList>
    </citation>
    <scope>NUCLEOTIDE SEQUENCE [LARGE SCALE GENOMIC DNA]</scope>
    <source>
        <strain evidence="6">cv. Fuchu</strain>
    </source>
</reference>
<accession>A0A7J0H8F2</accession>
<protein>
    <recommendedName>
        <fullName evidence="4">RRM domain-containing protein</fullName>
    </recommendedName>
</protein>
<organism evidence="5 6">
    <name type="scientific">Actinidia rufa</name>
    <dbReference type="NCBI Taxonomy" id="165716"/>
    <lineage>
        <taxon>Eukaryota</taxon>
        <taxon>Viridiplantae</taxon>
        <taxon>Streptophyta</taxon>
        <taxon>Embryophyta</taxon>
        <taxon>Tracheophyta</taxon>
        <taxon>Spermatophyta</taxon>
        <taxon>Magnoliopsida</taxon>
        <taxon>eudicotyledons</taxon>
        <taxon>Gunneridae</taxon>
        <taxon>Pentapetalae</taxon>
        <taxon>asterids</taxon>
        <taxon>Ericales</taxon>
        <taxon>Actinidiaceae</taxon>
        <taxon>Actinidia</taxon>
    </lineage>
</organism>
<keyword evidence="1 2" id="KW-0694">RNA-binding</keyword>
<dbReference type="InterPro" id="IPR000504">
    <property type="entry name" value="RRM_dom"/>
</dbReference>
<dbReference type="CDD" id="cd21039">
    <property type="entry name" value="NURR"/>
    <property type="match status" value="1"/>
</dbReference>
<dbReference type="PANTHER" id="PTHR21245">
    <property type="entry name" value="HETEROGENEOUS NUCLEAR RIBONUCLEOPROTEIN"/>
    <property type="match status" value="1"/>
</dbReference>
<feature type="compositionally biased region" description="Polar residues" evidence="3">
    <location>
        <begin position="313"/>
        <end position="336"/>
    </location>
</feature>
<evidence type="ECO:0000256" key="1">
    <source>
        <dbReference type="ARBA" id="ARBA00022884"/>
    </source>
</evidence>
<dbReference type="SUPFAM" id="SSF54928">
    <property type="entry name" value="RNA-binding domain, RBD"/>
    <property type="match status" value="1"/>
</dbReference>
<evidence type="ECO:0000313" key="6">
    <source>
        <dbReference type="Proteomes" id="UP000585474"/>
    </source>
</evidence>
<evidence type="ECO:0000256" key="2">
    <source>
        <dbReference type="PROSITE-ProRule" id="PRU00176"/>
    </source>
</evidence>
<dbReference type="PROSITE" id="PS50102">
    <property type="entry name" value="RRM"/>
    <property type="match status" value="1"/>
</dbReference>
<dbReference type="Pfam" id="PF00076">
    <property type="entry name" value="RRM_1"/>
    <property type="match status" value="1"/>
</dbReference>
<dbReference type="Gene3D" id="3.30.70.330">
    <property type="match status" value="1"/>
</dbReference>
<feature type="region of interest" description="Disordered" evidence="3">
    <location>
        <begin position="309"/>
        <end position="362"/>
    </location>
</feature>
<dbReference type="SMART" id="SM00360">
    <property type="entry name" value="RRM"/>
    <property type="match status" value="1"/>
</dbReference>
<gene>
    <name evidence="5" type="ORF">Acr_27g0009900</name>
</gene>
<dbReference type="Proteomes" id="UP000585474">
    <property type="component" value="Unassembled WGS sequence"/>
</dbReference>
<dbReference type="GO" id="GO:0003723">
    <property type="term" value="F:RNA binding"/>
    <property type="evidence" value="ECO:0007669"/>
    <property type="project" value="UniProtKB-UniRule"/>
</dbReference>
<sequence length="383" mass="42573">MGSKSDFFIAGNCHPTVKWAEEEPEVTPEELAKIKVAFVRNLPADADENYVKKLFEPLGKLDRVVVSKKGHFHAGFVHFSKRSDLDKAIREMNGKTVQGPKGGPSSKIQVEVARPIEKSRKRARDDSQSKPEPVVTDQYEAAVVSLPVAIKDRLLRILRLGIATRFDIDIHCLTSLKELPESTAITILDQFMLSGAERHNKGEYLAGLIYRHQVDKLGMDQRALNLSRIEDISTKESQLSSFSNRVHLPAADRIASRVGTTMARYDSYESRYSSLFSAPPLSGRAGFGKLEESNPSLFSASPLSTRAGFGTLEESSNPNLLRRTPFSSTSSYSNVGMDSPVMATADHQPPRPQVRFDPFTGQPYKFDPYTGEPICPESVPRRF</sequence>
<dbReference type="OrthoDB" id="3800936at2759"/>
<dbReference type="InterPro" id="IPR035979">
    <property type="entry name" value="RBD_domain_sf"/>
</dbReference>
<evidence type="ECO:0000256" key="3">
    <source>
        <dbReference type="SAM" id="MobiDB-lite"/>
    </source>
</evidence>
<dbReference type="AlphaFoldDB" id="A0A7J0H8F2"/>
<comment type="caution">
    <text evidence="5">The sequence shown here is derived from an EMBL/GenBank/DDBJ whole genome shotgun (WGS) entry which is preliminary data.</text>
</comment>
<keyword evidence="6" id="KW-1185">Reference proteome</keyword>